<dbReference type="Proteomes" id="UP001143307">
    <property type="component" value="Unassembled WGS sequence"/>
</dbReference>
<name>A0ABT3SSG3_9GAMM</name>
<evidence type="ECO:0000313" key="2">
    <source>
        <dbReference type="EMBL" id="MCX2972922.1"/>
    </source>
</evidence>
<feature type="signal peptide" evidence="1">
    <location>
        <begin position="1"/>
        <end position="20"/>
    </location>
</feature>
<dbReference type="EMBL" id="SHNP01000001">
    <property type="protein sequence ID" value="MCX2972922.1"/>
    <property type="molecule type" value="Genomic_DNA"/>
</dbReference>
<dbReference type="InterPro" id="IPR007788">
    <property type="entry name" value="QCT"/>
</dbReference>
<protein>
    <submittedName>
        <fullName evidence="2">Glutaminyl-peptide cyclotransferase</fullName>
    </submittedName>
</protein>
<sequence>MPRFFILLCLSVLCAVPAYSVEQFSYKILNKKPQDRANFVQGLEILEGTLYISCGNYGQSRLMRYHFDDMRLKDSKALSPRLFAEGVSVLGEHIYQLTWRERMMLVFNKSTMEPVEWFPIVGQGWGLTNDGTQLIYSDGSDQIHFLSNQSRAISHSISVTENGRPVRKLNELEWIDGKIWANVWQTDRVVIINPQSGEVEGNVDLSGLLPASDRQATTDVLNGIARNPDDGSIWVTGKRWPWLYQIELLPLN</sequence>
<feature type="chain" id="PRO_5045209518" evidence="1">
    <location>
        <begin position="21"/>
        <end position="252"/>
    </location>
</feature>
<comment type="caution">
    <text evidence="2">The sequence shown here is derived from an EMBL/GenBank/DDBJ whole genome shotgun (WGS) entry which is preliminary data.</text>
</comment>
<accession>A0ABT3SSG3</accession>
<evidence type="ECO:0000256" key="1">
    <source>
        <dbReference type="SAM" id="SignalP"/>
    </source>
</evidence>
<dbReference type="InterPro" id="IPR011044">
    <property type="entry name" value="Quino_amine_DH_bsu"/>
</dbReference>
<keyword evidence="1" id="KW-0732">Signal</keyword>
<dbReference type="RefSeq" id="WP_279251865.1">
    <property type="nucleotide sequence ID" value="NZ_SHNP01000001.1"/>
</dbReference>
<reference evidence="2" key="1">
    <citation type="submission" date="2019-02" db="EMBL/GenBank/DDBJ databases">
        <authorList>
            <person name="Li S.-H."/>
        </authorList>
    </citation>
    <scope>NUCLEOTIDE SEQUENCE</scope>
    <source>
        <strain evidence="2">IMCC8485</strain>
    </source>
</reference>
<proteinExistence type="predicted"/>
<gene>
    <name evidence="2" type="ORF">EYC87_04890</name>
</gene>
<organism evidence="2 3">
    <name type="scientific">Candidatus Seongchinamella marina</name>
    <dbReference type="NCBI Taxonomy" id="2518990"/>
    <lineage>
        <taxon>Bacteria</taxon>
        <taxon>Pseudomonadati</taxon>
        <taxon>Pseudomonadota</taxon>
        <taxon>Gammaproteobacteria</taxon>
        <taxon>Cellvibrionales</taxon>
        <taxon>Halieaceae</taxon>
        <taxon>Seongchinamella</taxon>
    </lineage>
</organism>
<evidence type="ECO:0000313" key="3">
    <source>
        <dbReference type="Proteomes" id="UP001143307"/>
    </source>
</evidence>
<dbReference type="Pfam" id="PF05096">
    <property type="entry name" value="Glu_cyclase_2"/>
    <property type="match status" value="1"/>
</dbReference>
<dbReference type="SUPFAM" id="SSF50969">
    <property type="entry name" value="YVTN repeat-like/Quinoprotein amine dehydrogenase"/>
    <property type="match status" value="1"/>
</dbReference>
<dbReference type="PANTHER" id="PTHR31270">
    <property type="entry name" value="GLUTAMINYL-PEPTIDE CYCLOTRANSFERASE"/>
    <property type="match status" value="1"/>
</dbReference>
<keyword evidence="3" id="KW-1185">Reference proteome</keyword>
<dbReference type="PANTHER" id="PTHR31270:SF1">
    <property type="entry name" value="GLUTAMINYL-PEPTIDE CYCLOTRANSFERASE"/>
    <property type="match status" value="1"/>
</dbReference>